<organism evidence="10 11">
    <name type="scientific">Kluyveromyces dobzhanskii CBS 2104</name>
    <dbReference type="NCBI Taxonomy" id="1427455"/>
    <lineage>
        <taxon>Eukaryota</taxon>
        <taxon>Fungi</taxon>
        <taxon>Dikarya</taxon>
        <taxon>Ascomycota</taxon>
        <taxon>Saccharomycotina</taxon>
        <taxon>Saccharomycetes</taxon>
        <taxon>Saccharomycetales</taxon>
        <taxon>Saccharomycetaceae</taxon>
        <taxon>Kluyveromyces</taxon>
    </lineage>
</organism>
<dbReference type="AlphaFoldDB" id="A0A0A8L818"/>
<comment type="similarity">
    <text evidence="4">Belongs to the NPL4 family.</text>
</comment>
<keyword evidence="6" id="KW-0813">Transport</keyword>
<keyword evidence="11" id="KW-1185">Reference proteome</keyword>
<evidence type="ECO:0000256" key="6">
    <source>
        <dbReference type="ARBA" id="ARBA00022816"/>
    </source>
</evidence>
<evidence type="ECO:0000259" key="9">
    <source>
        <dbReference type="PROSITE" id="PS50249"/>
    </source>
</evidence>
<dbReference type="PROSITE" id="PS50249">
    <property type="entry name" value="MPN"/>
    <property type="match status" value="1"/>
</dbReference>
<keyword evidence="7" id="KW-0653">Protein transport</keyword>
<dbReference type="GO" id="GO:0015031">
    <property type="term" value="P:protein transport"/>
    <property type="evidence" value="ECO:0007669"/>
    <property type="project" value="UniProtKB-KW"/>
</dbReference>
<evidence type="ECO:0000256" key="4">
    <source>
        <dbReference type="ARBA" id="ARBA00011025"/>
    </source>
</evidence>
<dbReference type="InterPro" id="IPR007716">
    <property type="entry name" value="NPL4_Zn-bd_put"/>
</dbReference>
<evidence type="ECO:0000256" key="5">
    <source>
        <dbReference type="ARBA" id="ARBA00019709"/>
    </source>
</evidence>
<dbReference type="GO" id="GO:0006511">
    <property type="term" value="P:ubiquitin-dependent protein catabolic process"/>
    <property type="evidence" value="ECO:0007669"/>
    <property type="project" value="InterPro"/>
</dbReference>
<gene>
    <name evidence="10" type="ORF">KLDO_g3438</name>
</gene>
<dbReference type="InterPro" id="IPR007717">
    <property type="entry name" value="NPL4_C"/>
</dbReference>
<dbReference type="EMBL" id="CCBQ010000043">
    <property type="protein sequence ID" value="CDO95191.1"/>
    <property type="molecule type" value="Genomic_DNA"/>
</dbReference>
<evidence type="ECO:0000256" key="3">
    <source>
        <dbReference type="ARBA" id="ARBA00004556"/>
    </source>
</evidence>
<evidence type="ECO:0000313" key="10">
    <source>
        <dbReference type="EMBL" id="CDO95191.1"/>
    </source>
</evidence>
<dbReference type="GO" id="GO:0051028">
    <property type="term" value="P:mRNA transport"/>
    <property type="evidence" value="ECO:0007669"/>
    <property type="project" value="UniProtKB-KW"/>
</dbReference>
<evidence type="ECO:0000256" key="2">
    <source>
        <dbReference type="ARBA" id="ARBA00004406"/>
    </source>
</evidence>
<evidence type="ECO:0000256" key="7">
    <source>
        <dbReference type="ARBA" id="ARBA00023010"/>
    </source>
</evidence>
<evidence type="ECO:0000256" key="8">
    <source>
        <dbReference type="SAM" id="MobiDB-lite"/>
    </source>
</evidence>
<dbReference type="Pfam" id="PF05020">
    <property type="entry name" value="zf-NPL4"/>
    <property type="match status" value="1"/>
</dbReference>
<feature type="region of interest" description="Disordered" evidence="8">
    <location>
        <begin position="76"/>
        <end position="102"/>
    </location>
</feature>
<keyword evidence="6" id="KW-0509">mRNA transport</keyword>
<dbReference type="InterPro" id="IPR016563">
    <property type="entry name" value="Npl4"/>
</dbReference>
<dbReference type="InterPro" id="IPR037518">
    <property type="entry name" value="MPN"/>
</dbReference>
<evidence type="ECO:0000313" key="11">
    <source>
        <dbReference type="Proteomes" id="UP000031516"/>
    </source>
</evidence>
<comment type="subcellular location">
    <subcellularLocation>
        <location evidence="3">Cytoplasm</location>
        <location evidence="3">Perinuclear region</location>
    </subcellularLocation>
    <subcellularLocation>
        <location evidence="2">Endoplasmic reticulum membrane</location>
        <topology evidence="2">Peripheral membrane protein</topology>
    </subcellularLocation>
    <subcellularLocation>
        <location evidence="1">Nucleus membrane</location>
        <topology evidence="1">Peripheral membrane protein</topology>
        <orientation evidence="1">Cytoplasmic side</orientation>
    </subcellularLocation>
</comment>
<dbReference type="GO" id="GO:0048471">
    <property type="term" value="C:perinuclear region of cytoplasm"/>
    <property type="evidence" value="ECO:0007669"/>
    <property type="project" value="UniProtKB-SubCell"/>
</dbReference>
<dbReference type="Pfam" id="PF05021">
    <property type="entry name" value="NPL4"/>
    <property type="match status" value="1"/>
</dbReference>
<dbReference type="GO" id="GO:0031625">
    <property type="term" value="F:ubiquitin protein ligase binding"/>
    <property type="evidence" value="ECO:0007669"/>
    <property type="project" value="TreeGrafter"/>
</dbReference>
<name>A0A0A8L818_9SACH</name>
<proteinExistence type="inferred from homology"/>
<feature type="compositionally biased region" description="Basic and acidic residues" evidence="8">
    <location>
        <begin position="78"/>
        <end position="91"/>
    </location>
</feature>
<feature type="compositionally biased region" description="Polar residues" evidence="8">
    <location>
        <begin position="92"/>
        <end position="101"/>
    </location>
</feature>
<dbReference type="OrthoDB" id="10251089at2759"/>
<dbReference type="CDD" id="cd08061">
    <property type="entry name" value="MPN_NPL4"/>
    <property type="match status" value="1"/>
</dbReference>
<dbReference type="Gene3D" id="3.10.20.90">
    <property type="entry name" value="Phosphatidylinositol 3-kinase Catalytic Subunit, Chain A, domain 1"/>
    <property type="match status" value="1"/>
</dbReference>
<dbReference type="PANTHER" id="PTHR12710">
    <property type="entry name" value="NUCLEAR PROTEIN LOCALIZATION 4"/>
    <property type="match status" value="1"/>
</dbReference>
<accession>A0A0A8L818</accession>
<reference evidence="10 11" key="1">
    <citation type="submission" date="2014-03" db="EMBL/GenBank/DDBJ databases">
        <title>The genome of Kluyveromyces dobzhanskii.</title>
        <authorList>
            <person name="Nystedt B."/>
            <person name="Astrom S."/>
        </authorList>
    </citation>
    <scope>NUCLEOTIDE SEQUENCE [LARGE SCALE GENOMIC DNA]</scope>
    <source>
        <strain evidence="10 11">CBS 2104</strain>
    </source>
</reference>
<dbReference type="PANTHER" id="PTHR12710:SF0">
    <property type="entry name" value="NUCLEAR PROTEIN LOCALIZATION PROTEIN 4 HOMOLOG"/>
    <property type="match status" value="1"/>
</dbReference>
<protein>
    <recommendedName>
        <fullName evidence="5">Nuclear protein localization protein 4</fullName>
    </recommendedName>
</protein>
<dbReference type="GO" id="GO:0005789">
    <property type="term" value="C:endoplasmic reticulum membrane"/>
    <property type="evidence" value="ECO:0007669"/>
    <property type="project" value="UniProtKB-SubCell"/>
</dbReference>
<keyword evidence="7" id="KW-0811">Translocation</keyword>
<comment type="caution">
    <text evidence="10">The sequence shown here is derived from an EMBL/GenBank/DDBJ whole genome shotgun (WGS) entry which is preliminary data.</text>
</comment>
<dbReference type="PIRSF" id="PIRSF010052">
    <property type="entry name" value="Polyub_prc_Npl4"/>
    <property type="match status" value="1"/>
</dbReference>
<dbReference type="GO" id="GO:0031965">
    <property type="term" value="C:nuclear membrane"/>
    <property type="evidence" value="ECO:0007669"/>
    <property type="project" value="UniProtKB-SubCell"/>
</dbReference>
<dbReference type="GO" id="GO:0043130">
    <property type="term" value="F:ubiquitin binding"/>
    <property type="evidence" value="ECO:0007669"/>
    <property type="project" value="TreeGrafter"/>
</dbReference>
<evidence type="ECO:0000256" key="1">
    <source>
        <dbReference type="ARBA" id="ARBA00004335"/>
    </source>
</evidence>
<dbReference type="Proteomes" id="UP000031516">
    <property type="component" value="Unassembled WGS sequence"/>
</dbReference>
<feature type="domain" description="MPN" evidence="9">
    <location>
        <begin position="243"/>
        <end position="383"/>
    </location>
</feature>
<sequence>MLLRLRSKVGINRVTCEASDTLGSVIKTWIGQLGLNVDPASVTLSTQPGVSKPATEIAHQTIESLGLRHGDMLTTEFRSSDSEGRDSKEKGNANTTETAGQLSVPINKGDIHGLSRDKVKEAALDVELEAETGLIARSRSSLCRHGEKGMCEYCSPLPPWDKGYQEEHSIKHISYHAYLKQLDEVTNKKLSGSSYIPPLSQPNYKINLNCSGGHEPWPKGICSKCQPSAITLQQQSFRMVDHVEFQESELINQFIDSWRTTGMQRFGYLYGYYKRYDNVPLGIKAVVEGIWEPSQHDEQDGITMNMEQVVKELEVSDKLASDMGLERIGMIFTDLTDAGAADGSVFCKRHKDSFFLSSLEVIMAAKHQSRHPTVSKFSETALFSSRFITCCITGNLNQEIDISSYQVSLEAEALVEADLISGSTHPSQAYINETNHKRYVPEIFYTRKNEYNLTVKENAKPAFPVDYLLVSLTHGFPKKSEEPIDTTNTTASTVFKTVSGFPWSNRQAMGQSQDYTELKKYIYRTSTSNDLAELHTKLSNFHFLLYLHSIQVLSKGEWDLLIEAVTAPTLEDATGPLLNFTNSPGWQTLVMILEQSM</sequence>